<dbReference type="EMBL" id="JBHTHR010001273">
    <property type="protein sequence ID" value="MFD0804000.1"/>
    <property type="molecule type" value="Genomic_DNA"/>
</dbReference>
<feature type="region of interest" description="Disordered" evidence="1">
    <location>
        <begin position="1"/>
        <end position="64"/>
    </location>
</feature>
<proteinExistence type="predicted"/>
<comment type="caution">
    <text evidence="2">The sequence shown here is derived from an EMBL/GenBank/DDBJ whole genome shotgun (WGS) entry which is preliminary data.</text>
</comment>
<reference evidence="3" key="1">
    <citation type="journal article" date="2019" name="Int. J. Syst. Evol. Microbiol.">
        <title>The Global Catalogue of Microorganisms (GCM) 10K type strain sequencing project: providing services to taxonomists for standard genome sequencing and annotation.</title>
        <authorList>
            <consortium name="The Broad Institute Genomics Platform"/>
            <consortium name="The Broad Institute Genome Sequencing Center for Infectious Disease"/>
            <person name="Wu L."/>
            <person name="Ma J."/>
        </authorList>
    </citation>
    <scope>NUCLEOTIDE SEQUENCE [LARGE SCALE GENOMIC DNA]</scope>
    <source>
        <strain evidence="3">CCUG 63369</strain>
    </source>
</reference>
<dbReference type="Proteomes" id="UP001596956">
    <property type="component" value="Unassembled WGS sequence"/>
</dbReference>
<feature type="compositionally biased region" description="Basic residues" evidence="1">
    <location>
        <begin position="1"/>
        <end position="12"/>
    </location>
</feature>
<name>A0ABW3BLV7_9ACTN</name>
<organism evidence="2 3">
    <name type="scientific">Streptomonospora algeriensis</name>
    <dbReference type="NCBI Taxonomy" id="995084"/>
    <lineage>
        <taxon>Bacteria</taxon>
        <taxon>Bacillati</taxon>
        <taxon>Actinomycetota</taxon>
        <taxon>Actinomycetes</taxon>
        <taxon>Streptosporangiales</taxon>
        <taxon>Nocardiopsidaceae</taxon>
        <taxon>Streptomonospora</taxon>
    </lineage>
</organism>
<accession>A0ABW3BLV7</accession>
<protein>
    <submittedName>
        <fullName evidence="2">Uncharacterized protein</fullName>
    </submittedName>
</protein>
<gene>
    <name evidence="2" type="ORF">ACFQZU_22160</name>
</gene>
<evidence type="ECO:0000256" key="1">
    <source>
        <dbReference type="SAM" id="MobiDB-lite"/>
    </source>
</evidence>
<evidence type="ECO:0000313" key="3">
    <source>
        <dbReference type="Proteomes" id="UP001596956"/>
    </source>
</evidence>
<evidence type="ECO:0000313" key="2">
    <source>
        <dbReference type="EMBL" id="MFD0804000.1"/>
    </source>
</evidence>
<feature type="non-terminal residue" evidence="2">
    <location>
        <position position="1"/>
    </location>
</feature>
<sequence>EPPGSRHRGRGRRAGELSGPAAEEARCRRTPAQQALGHPRGLLDEIYGGNPPTSGTDVFGGAAC</sequence>
<keyword evidence="3" id="KW-1185">Reference proteome</keyword>